<proteinExistence type="predicted"/>
<protein>
    <submittedName>
        <fullName evidence="1">Uncharacterized protein</fullName>
    </submittedName>
</protein>
<gene>
    <name evidence="1" type="ORF">SDC9_206071</name>
</gene>
<name>A0A645J4Q0_9ZZZZ</name>
<reference evidence="1" key="1">
    <citation type="submission" date="2019-08" db="EMBL/GenBank/DDBJ databases">
        <authorList>
            <person name="Kucharzyk K."/>
            <person name="Murdoch R.W."/>
            <person name="Higgins S."/>
            <person name="Loffler F."/>
        </authorList>
    </citation>
    <scope>NUCLEOTIDE SEQUENCE</scope>
</reference>
<dbReference type="AlphaFoldDB" id="A0A645J4Q0"/>
<comment type="caution">
    <text evidence="1">The sequence shown here is derived from an EMBL/GenBank/DDBJ whole genome shotgun (WGS) entry which is preliminary data.</text>
</comment>
<evidence type="ECO:0000313" key="1">
    <source>
        <dbReference type="EMBL" id="MPN58367.1"/>
    </source>
</evidence>
<sequence>MMGKRRNSAVRTIAACNDTLYEDVFRQMGISVIVSNGIQASRIIDYIKG</sequence>
<accession>A0A645J4Q0</accession>
<organism evidence="1">
    <name type="scientific">bioreactor metagenome</name>
    <dbReference type="NCBI Taxonomy" id="1076179"/>
    <lineage>
        <taxon>unclassified sequences</taxon>
        <taxon>metagenomes</taxon>
        <taxon>ecological metagenomes</taxon>
    </lineage>
</organism>
<dbReference type="EMBL" id="VSSQ01130980">
    <property type="protein sequence ID" value="MPN58367.1"/>
    <property type="molecule type" value="Genomic_DNA"/>
</dbReference>